<feature type="region of interest" description="Disordered" evidence="1">
    <location>
        <begin position="79"/>
        <end position="98"/>
    </location>
</feature>
<sequence length="98" mass="9813">MTIIATSAPSKCFLVTGPPVTTGGAGVEEGEVGGGVGGADAARREAARVRFMVKSCGKRRLRKEKHFLADGVAAGEGDEVRGGEVLVGGEGGEEGARG</sequence>
<proteinExistence type="predicted"/>
<accession>A0AAP0I7D2</accession>
<keyword evidence="3" id="KW-1185">Reference proteome</keyword>
<organism evidence="2 3">
    <name type="scientific">Stephania japonica</name>
    <dbReference type="NCBI Taxonomy" id="461633"/>
    <lineage>
        <taxon>Eukaryota</taxon>
        <taxon>Viridiplantae</taxon>
        <taxon>Streptophyta</taxon>
        <taxon>Embryophyta</taxon>
        <taxon>Tracheophyta</taxon>
        <taxon>Spermatophyta</taxon>
        <taxon>Magnoliopsida</taxon>
        <taxon>Ranunculales</taxon>
        <taxon>Menispermaceae</taxon>
        <taxon>Menispermoideae</taxon>
        <taxon>Cissampelideae</taxon>
        <taxon>Stephania</taxon>
    </lineage>
</organism>
<protein>
    <submittedName>
        <fullName evidence="2">Uncharacterized protein</fullName>
    </submittedName>
</protein>
<dbReference type="EMBL" id="JBBNAE010000007">
    <property type="protein sequence ID" value="KAK9110014.1"/>
    <property type="molecule type" value="Genomic_DNA"/>
</dbReference>
<dbReference type="AlphaFoldDB" id="A0AAP0I7D2"/>
<reference evidence="2 3" key="1">
    <citation type="submission" date="2024-01" db="EMBL/GenBank/DDBJ databases">
        <title>Genome assemblies of Stephania.</title>
        <authorList>
            <person name="Yang L."/>
        </authorList>
    </citation>
    <scope>NUCLEOTIDE SEQUENCE [LARGE SCALE GENOMIC DNA]</scope>
    <source>
        <strain evidence="2">QJT</strain>
        <tissue evidence="2">Leaf</tissue>
    </source>
</reference>
<evidence type="ECO:0000313" key="3">
    <source>
        <dbReference type="Proteomes" id="UP001417504"/>
    </source>
</evidence>
<name>A0AAP0I7D2_9MAGN</name>
<evidence type="ECO:0000256" key="1">
    <source>
        <dbReference type="SAM" id="MobiDB-lite"/>
    </source>
</evidence>
<comment type="caution">
    <text evidence="2">The sequence shown here is derived from an EMBL/GenBank/DDBJ whole genome shotgun (WGS) entry which is preliminary data.</text>
</comment>
<evidence type="ECO:0000313" key="2">
    <source>
        <dbReference type="EMBL" id="KAK9110014.1"/>
    </source>
</evidence>
<gene>
    <name evidence="2" type="ORF">Sjap_018074</name>
</gene>
<dbReference type="Proteomes" id="UP001417504">
    <property type="component" value="Unassembled WGS sequence"/>
</dbReference>